<feature type="compositionally biased region" description="Basic and acidic residues" evidence="1">
    <location>
        <begin position="281"/>
        <end position="292"/>
    </location>
</feature>
<feature type="region of interest" description="Disordered" evidence="1">
    <location>
        <begin position="221"/>
        <end position="241"/>
    </location>
</feature>
<dbReference type="Gene3D" id="3.30.420.10">
    <property type="entry name" value="Ribonuclease H-like superfamily/Ribonuclease H"/>
    <property type="match status" value="1"/>
</dbReference>
<dbReference type="OrthoDB" id="1920326at2759"/>
<reference evidence="3" key="1">
    <citation type="submission" date="2020-01" db="EMBL/GenBank/DDBJ databases">
        <title>Genome sequence of Kobresia littledalei, the first chromosome-level genome in the family Cyperaceae.</title>
        <authorList>
            <person name="Qu G."/>
        </authorList>
    </citation>
    <scope>NUCLEOTIDE SEQUENCE</scope>
    <source>
        <strain evidence="3">C.B.Clarke</strain>
        <tissue evidence="3">Leaf</tissue>
    </source>
</reference>
<keyword evidence="3" id="KW-0269">Exonuclease</keyword>
<dbReference type="GO" id="GO:0006139">
    <property type="term" value="P:nucleobase-containing compound metabolic process"/>
    <property type="evidence" value="ECO:0007669"/>
    <property type="project" value="InterPro"/>
</dbReference>
<dbReference type="FunFam" id="3.30.420.10:FF:000114">
    <property type="entry name" value="Werner Syndrome-like exonuclease"/>
    <property type="match status" value="1"/>
</dbReference>
<dbReference type="Proteomes" id="UP000623129">
    <property type="component" value="Unassembled WGS sequence"/>
</dbReference>
<dbReference type="InterPro" id="IPR012337">
    <property type="entry name" value="RNaseH-like_sf"/>
</dbReference>
<dbReference type="EMBL" id="SWLB01000025">
    <property type="protein sequence ID" value="KAF3322184.1"/>
    <property type="molecule type" value="Genomic_DNA"/>
</dbReference>
<evidence type="ECO:0000256" key="1">
    <source>
        <dbReference type="SAM" id="MobiDB-lite"/>
    </source>
</evidence>
<accession>A0A833VF13</accession>
<dbReference type="PANTHER" id="PTHR31197">
    <property type="entry name" value="OS01G0612600 PROTEIN"/>
    <property type="match status" value="1"/>
</dbReference>
<dbReference type="Gene3D" id="3.30.40.10">
    <property type="entry name" value="Zinc/RING finger domain, C3HC4 (zinc finger)"/>
    <property type="match status" value="1"/>
</dbReference>
<keyword evidence="3" id="KW-0540">Nuclease</keyword>
<dbReference type="SMART" id="SM00474">
    <property type="entry name" value="35EXOc"/>
    <property type="match status" value="1"/>
</dbReference>
<dbReference type="PANTHER" id="PTHR31197:SF2">
    <property type="entry name" value="C2H2-TYPE DOMAIN-CONTAINING PROTEIN"/>
    <property type="match status" value="1"/>
</dbReference>
<name>A0A833VF13_9POAL</name>
<sequence length="661" mass="74331">MTNSTDTTSTCPSNDPCSAEEWDEIRCPICMDHPHNAVRLNCLSINCRSFICNTSYRHSNCLDRFKRSPLQNNTNNNTEENVIQLKCPMCRGDVMGWTINEEARQNMDKKSRDCSRNKCEFHGNYEELRRHARKDHPLNRPAEVDPLRQRQWRRLEQQQELGDVMSAIRSEIPGAVVVGDYAVEADEVSSLNDVTVGNSDGSGSLWTTLVLGPVMGSPIRSSLEESRESHVEPSTGHPSRRRRRRYLWGEILLGLQYDDDSRGRSESHDDGDVYDDNGSDDNTHMPRRRLDGDDGTFAHIGHIGGNTTQREDVDDADVEDTAADHTDDGDDDDDDDDGGGGGGDDDDDDDGDSDDGTDMPIRCRHSSLTAARERFMGSKVETNPDPWDDFQWDAVSEAELQAIEASYLSSKRSFSASLSRSNSDSSKETKFRRLPNWNVAPASCRADQKTKYQAMKFGGRIDYCRTASEVERATMELLDKIKSKKDLGQVYLGFDIEWRPSFIRGETPRKAAVMQICMDTTCCYVMHIIHSGIPPVLKFLLEDSLSIKVGICISNDAWKVSNDYDVHVQPVMDISGLANMKLAGPAKKWSLSSLTETITCKELEKPSKIRMGNWEADILSKEQLQYAATDAYVSWFLYEVLNGMPDFNTEKENAEKNNNAS</sequence>
<feature type="compositionally biased region" description="Acidic residues" evidence="1">
    <location>
        <begin position="312"/>
        <end position="357"/>
    </location>
</feature>
<proteinExistence type="predicted"/>
<evidence type="ECO:0000259" key="2">
    <source>
        <dbReference type="SMART" id="SM00474"/>
    </source>
</evidence>
<feature type="domain" description="3'-5' exonuclease" evidence="2">
    <location>
        <begin position="461"/>
        <end position="646"/>
    </location>
</feature>
<keyword evidence="4" id="KW-1185">Reference proteome</keyword>
<dbReference type="GO" id="GO:0003676">
    <property type="term" value="F:nucleic acid binding"/>
    <property type="evidence" value="ECO:0007669"/>
    <property type="project" value="InterPro"/>
</dbReference>
<comment type="caution">
    <text evidence="3">The sequence shown here is derived from an EMBL/GenBank/DDBJ whole genome shotgun (WGS) entry which is preliminary data.</text>
</comment>
<dbReference type="Pfam" id="PF01612">
    <property type="entry name" value="DNA_pol_A_exo1"/>
    <property type="match status" value="1"/>
</dbReference>
<evidence type="ECO:0000313" key="4">
    <source>
        <dbReference type="Proteomes" id="UP000623129"/>
    </source>
</evidence>
<dbReference type="Pfam" id="PF07800">
    <property type="entry name" value="DUF1644"/>
    <property type="match status" value="1"/>
</dbReference>
<feature type="compositionally biased region" description="Basic and acidic residues" evidence="1">
    <location>
        <begin position="222"/>
        <end position="231"/>
    </location>
</feature>
<dbReference type="InterPro" id="IPR036397">
    <property type="entry name" value="RNaseH_sf"/>
</dbReference>
<dbReference type="AlphaFoldDB" id="A0A833VF13"/>
<gene>
    <name evidence="3" type="ORF">FCM35_KLT13325</name>
</gene>
<dbReference type="InterPro" id="IPR012866">
    <property type="entry name" value="DUF1644"/>
</dbReference>
<dbReference type="InterPro" id="IPR013083">
    <property type="entry name" value="Znf_RING/FYVE/PHD"/>
</dbReference>
<dbReference type="GO" id="GO:0008408">
    <property type="term" value="F:3'-5' exonuclease activity"/>
    <property type="evidence" value="ECO:0007669"/>
    <property type="project" value="InterPro"/>
</dbReference>
<protein>
    <submittedName>
        <fullName evidence="3">Werner Syndrome-like exonuclease</fullName>
    </submittedName>
</protein>
<dbReference type="CDD" id="cd06141">
    <property type="entry name" value="WRN_exo"/>
    <property type="match status" value="1"/>
</dbReference>
<dbReference type="InterPro" id="IPR002562">
    <property type="entry name" value="3'-5'_exonuclease_dom"/>
</dbReference>
<feature type="compositionally biased region" description="Basic and acidic residues" evidence="1">
    <location>
        <begin position="259"/>
        <end position="271"/>
    </location>
</feature>
<organism evidence="3 4">
    <name type="scientific">Carex littledalei</name>
    <dbReference type="NCBI Taxonomy" id="544730"/>
    <lineage>
        <taxon>Eukaryota</taxon>
        <taxon>Viridiplantae</taxon>
        <taxon>Streptophyta</taxon>
        <taxon>Embryophyta</taxon>
        <taxon>Tracheophyta</taxon>
        <taxon>Spermatophyta</taxon>
        <taxon>Magnoliopsida</taxon>
        <taxon>Liliopsida</taxon>
        <taxon>Poales</taxon>
        <taxon>Cyperaceae</taxon>
        <taxon>Cyperoideae</taxon>
        <taxon>Cariceae</taxon>
        <taxon>Carex</taxon>
        <taxon>Carex subgen. Euthyceras</taxon>
    </lineage>
</organism>
<evidence type="ECO:0000313" key="3">
    <source>
        <dbReference type="EMBL" id="KAF3322184.1"/>
    </source>
</evidence>
<dbReference type="SUPFAM" id="SSF53098">
    <property type="entry name" value="Ribonuclease H-like"/>
    <property type="match status" value="1"/>
</dbReference>
<feature type="region of interest" description="Disordered" evidence="1">
    <location>
        <begin position="259"/>
        <end position="363"/>
    </location>
</feature>
<keyword evidence="3" id="KW-0378">Hydrolase</keyword>